<dbReference type="STRING" id="3760.A0A251NWS0"/>
<dbReference type="OrthoDB" id="1876721at2759"/>
<dbReference type="Gramene" id="ONI03230">
    <property type="protein sequence ID" value="ONI03230"/>
    <property type="gene ID" value="PRUPE_6G246000"/>
</dbReference>
<proteinExistence type="predicted"/>
<dbReference type="PANTHER" id="PTHR36791:SF2">
    <property type="entry name" value="OS03G0363400 PROTEIN"/>
    <property type="match status" value="1"/>
</dbReference>
<dbReference type="EMBL" id="CM007656">
    <property type="protein sequence ID" value="ONI03230.1"/>
    <property type="molecule type" value="Genomic_DNA"/>
</dbReference>
<dbReference type="Pfam" id="PF03692">
    <property type="entry name" value="CxxCxxCC"/>
    <property type="match status" value="1"/>
</dbReference>
<dbReference type="PANTHER" id="PTHR36791">
    <property type="entry name" value="OS03G0363400 PROTEIN"/>
    <property type="match status" value="1"/>
</dbReference>
<dbReference type="Proteomes" id="UP000006882">
    <property type="component" value="Chromosome G6"/>
</dbReference>
<evidence type="ECO:0000313" key="2">
    <source>
        <dbReference type="EMBL" id="ONI03230.1"/>
    </source>
</evidence>
<name>A0A251NWS0_PRUPE</name>
<feature type="region of interest" description="Disordered" evidence="1">
    <location>
        <begin position="34"/>
        <end position="54"/>
    </location>
</feature>
<gene>
    <name evidence="2" type="ORF">PRUPE_6G246000</name>
</gene>
<accession>A0A251NWS0</accession>
<organism evidence="2 3">
    <name type="scientific">Prunus persica</name>
    <name type="common">Peach</name>
    <name type="synonym">Amygdalus persica</name>
    <dbReference type="NCBI Taxonomy" id="3760"/>
    <lineage>
        <taxon>Eukaryota</taxon>
        <taxon>Viridiplantae</taxon>
        <taxon>Streptophyta</taxon>
        <taxon>Embryophyta</taxon>
        <taxon>Tracheophyta</taxon>
        <taxon>Spermatophyta</taxon>
        <taxon>Magnoliopsida</taxon>
        <taxon>eudicotyledons</taxon>
        <taxon>Gunneridae</taxon>
        <taxon>Pentapetalae</taxon>
        <taxon>rosids</taxon>
        <taxon>fabids</taxon>
        <taxon>Rosales</taxon>
        <taxon>Rosaceae</taxon>
        <taxon>Amygdaloideae</taxon>
        <taxon>Amygdaleae</taxon>
        <taxon>Prunus</taxon>
    </lineage>
</organism>
<evidence type="ECO:0000313" key="3">
    <source>
        <dbReference type="Proteomes" id="UP000006882"/>
    </source>
</evidence>
<dbReference type="AlphaFoldDB" id="A0A251NWS0"/>
<sequence length="184" mass="20537">MNLNRRHPPTLIHKMSNAVALPCLGIVSMARRPRQTAKTKPSKIPPPSTTSIGFGTKRREQTWQCIEGCGACCKLEKGPSFATPEEIFNNPTDVELYRSMVGADGWCVNFDKGTRKCLIYNDRPYFCRVEAEVFQSLYGINEKKFNKEACRSCRDTIKSVYGPHSKELVNFNSAVTSSSSSNGC</sequence>
<keyword evidence="3" id="KW-1185">Reference proteome</keyword>
<protein>
    <submittedName>
        <fullName evidence="2">Uncharacterized protein</fullName>
    </submittedName>
</protein>
<evidence type="ECO:0000256" key="1">
    <source>
        <dbReference type="SAM" id="MobiDB-lite"/>
    </source>
</evidence>
<dbReference type="InterPro" id="IPR005358">
    <property type="entry name" value="Puta_zinc/iron-chelating_dom"/>
</dbReference>
<reference evidence="2 3" key="1">
    <citation type="journal article" date="2013" name="Nat. Genet.">
        <title>The high-quality draft genome of peach (Prunus persica) identifies unique patterns of genetic diversity, domestication and genome evolution.</title>
        <authorList>
            <consortium name="International Peach Genome Initiative"/>
            <person name="Verde I."/>
            <person name="Abbott A.G."/>
            <person name="Scalabrin S."/>
            <person name="Jung S."/>
            <person name="Shu S."/>
            <person name="Marroni F."/>
            <person name="Zhebentyayeva T."/>
            <person name="Dettori M.T."/>
            <person name="Grimwood J."/>
            <person name="Cattonaro F."/>
            <person name="Zuccolo A."/>
            <person name="Rossini L."/>
            <person name="Jenkins J."/>
            <person name="Vendramin E."/>
            <person name="Meisel L.A."/>
            <person name="Decroocq V."/>
            <person name="Sosinski B."/>
            <person name="Prochnik S."/>
            <person name="Mitros T."/>
            <person name="Policriti A."/>
            <person name="Cipriani G."/>
            <person name="Dondini L."/>
            <person name="Ficklin S."/>
            <person name="Goodstein D.M."/>
            <person name="Xuan P."/>
            <person name="Del Fabbro C."/>
            <person name="Aramini V."/>
            <person name="Copetti D."/>
            <person name="Gonzalez S."/>
            <person name="Horner D.S."/>
            <person name="Falchi R."/>
            <person name="Lucas S."/>
            <person name="Mica E."/>
            <person name="Maldonado J."/>
            <person name="Lazzari B."/>
            <person name="Bielenberg D."/>
            <person name="Pirona R."/>
            <person name="Miculan M."/>
            <person name="Barakat A."/>
            <person name="Testolin R."/>
            <person name="Stella A."/>
            <person name="Tartarini S."/>
            <person name="Tonutti P."/>
            <person name="Arus P."/>
            <person name="Orellana A."/>
            <person name="Wells C."/>
            <person name="Main D."/>
            <person name="Vizzotto G."/>
            <person name="Silva H."/>
            <person name="Salamini F."/>
            <person name="Schmutz J."/>
            <person name="Morgante M."/>
            <person name="Rokhsar D.S."/>
        </authorList>
    </citation>
    <scope>NUCLEOTIDE SEQUENCE [LARGE SCALE GENOMIC DNA]</scope>
    <source>
        <strain evidence="3">cv. Nemared</strain>
    </source>
</reference>